<feature type="transmembrane region" description="Helical" evidence="8">
    <location>
        <begin position="314"/>
        <end position="336"/>
    </location>
</feature>
<feature type="transmembrane region" description="Helical" evidence="8">
    <location>
        <begin position="368"/>
        <end position="384"/>
    </location>
</feature>
<comment type="subcellular location">
    <subcellularLocation>
        <location evidence="1">Cell membrane</location>
        <topology evidence="1">Multi-pass membrane protein</topology>
    </subcellularLocation>
</comment>
<feature type="transmembrane region" description="Helical" evidence="8">
    <location>
        <begin position="900"/>
        <end position="922"/>
    </location>
</feature>
<dbReference type="RefSeq" id="WP_377774757.1">
    <property type="nucleotide sequence ID" value="NZ_JBHUHO010000040.1"/>
</dbReference>
<feature type="transmembrane region" description="Helical" evidence="8">
    <location>
        <begin position="1001"/>
        <end position="1025"/>
    </location>
</feature>
<feature type="transmembrane region" description="Helical" evidence="8">
    <location>
        <begin position="185"/>
        <end position="218"/>
    </location>
</feature>
<evidence type="ECO:0000256" key="2">
    <source>
        <dbReference type="ARBA" id="ARBA00010157"/>
    </source>
</evidence>
<dbReference type="PANTHER" id="PTHR33406:SF6">
    <property type="entry name" value="MEMBRANE PROTEIN YDGH-RELATED"/>
    <property type="match status" value="1"/>
</dbReference>
<evidence type="ECO:0000313" key="10">
    <source>
        <dbReference type="EMBL" id="MFD2117514.1"/>
    </source>
</evidence>
<dbReference type="Pfam" id="PF03176">
    <property type="entry name" value="MMPL"/>
    <property type="match status" value="2"/>
</dbReference>
<keyword evidence="6 8" id="KW-0472">Membrane</keyword>
<feature type="transmembrane region" description="Helical" evidence="8">
    <location>
        <begin position="874"/>
        <end position="893"/>
    </location>
</feature>
<evidence type="ECO:0000256" key="8">
    <source>
        <dbReference type="SAM" id="Phobius"/>
    </source>
</evidence>
<evidence type="ECO:0000256" key="5">
    <source>
        <dbReference type="ARBA" id="ARBA00022989"/>
    </source>
</evidence>
<name>A0ABW4YPV1_9BACL</name>
<dbReference type="InterPro" id="IPR000731">
    <property type="entry name" value="SSD"/>
</dbReference>
<organism evidence="10 11">
    <name type="scientific">Paenibacillus yanchengensis</name>
    <dbReference type="NCBI Taxonomy" id="2035833"/>
    <lineage>
        <taxon>Bacteria</taxon>
        <taxon>Bacillati</taxon>
        <taxon>Bacillota</taxon>
        <taxon>Bacilli</taxon>
        <taxon>Bacillales</taxon>
        <taxon>Paenibacillaceae</taxon>
        <taxon>Paenibacillus</taxon>
    </lineage>
</organism>
<comment type="caution">
    <text evidence="10">The sequence shown here is derived from an EMBL/GenBank/DDBJ whole genome shotgun (WGS) entry which is preliminary data.</text>
</comment>
<dbReference type="PROSITE" id="PS50156">
    <property type="entry name" value="SSD"/>
    <property type="match status" value="1"/>
</dbReference>
<feature type="transmembrane region" description="Helical" evidence="8">
    <location>
        <begin position="286"/>
        <end position="308"/>
    </location>
</feature>
<keyword evidence="7" id="KW-0175">Coiled coil</keyword>
<evidence type="ECO:0000256" key="7">
    <source>
        <dbReference type="SAM" id="Coils"/>
    </source>
</evidence>
<accession>A0ABW4YPV1</accession>
<evidence type="ECO:0000256" key="1">
    <source>
        <dbReference type="ARBA" id="ARBA00004651"/>
    </source>
</evidence>
<protein>
    <submittedName>
        <fullName evidence="10">MMPL family transporter</fullName>
    </submittedName>
</protein>
<dbReference type="EMBL" id="JBHUHO010000040">
    <property type="protein sequence ID" value="MFD2117514.1"/>
    <property type="molecule type" value="Genomic_DNA"/>
</dbReference>
<evidence type="ECO:0000256" key="6">
    <source>
        <dbReference type="ARBA" id="ARBA00023136"/>
    </source>
</evidence>
<evidence type="ECO:0000256" key="3">
    <source>
        <dbReference type="ARBA" id="ARBA00022475"/>
    </source>
</evidence>
<feature type="transmembrane region" description="Helical" evidence="8">
    <location>
        <begin position="934"/>
        <end position="954"/>
    </location>
</feature>
<dbReference type="Proteomes" id="UP001597362">
    <property type="component" value="Unassembled WGS sequence"/>
</dbReference>
<evidence type="ECO:0000259" key="9">
    <source>
        <dbReference type="PROSITE" id="PS50156"/>
    </source>
</evidence>
<keyword evidence="11" id="KW-1185">Reference proteome</keyword>
<gene>
    <name evidence="10" type="ORF">ACFSJH_17420</name>
</gene>
<proteinExistence type="inferred from homology"/>
<dbReference type="Gene3D" id="1.10.287.950">
    <property type="entry name" value="Methyl-accepting chemotaxis protein"/>
    <property type="match status" value="1"/>
</dbReference>
<dbReference type="SUPFAM" id="SSF82866">
    <property type="entry name" value="Multidrug efflux transporter AcrB transmembrane domain"/>
    <property type="match status" value="2"/>
</dbReference>
<dbReference type="InterPro" id="IPR004869">
    <property type="entry name" value="MMPL_dom"/>
</dbReference>
<evidence type="ECO:0000256" key="4">
    <source>
        <dbReference type="ARBA" id="ARBA00022692"/>
    </source>
</evidence>
<feature type="coiled-coil region" evidence="7">
    <location>
        <begin position="554"/>
        <end position="581"/>
    </location>
</feature>
<dbReference type="Gene3D" id="1.20.1640.10">
    <property type="entry name" value="Multidrug efflux transporter AcrB transmembrane domain"/>
    <property type="match status" value="2"/>
</dbReference>
<reference evidence="11" key="1">
    <citation type="journal article" date="2019" name="Int. J. Syst. Evol. Microbiol.">
        <title>The Global Catalogue of Microorganisms (GCM) 10K type strain sequencing project: providing services to taxonomists for standard genome sequencing and annotation.</title>
        <authorList>
            <consortium name="The Broad Institute Genomics Platform"/>
            <consortium name="The Broad Institute Genome Sequencing Center for Infectious Disease"/>
            <person name="Wu L."/>
            <person name="Ma J."/>
        </authorList>
    </citation>
    <scope>NUCLEOTIDE SEQUENCE [LARGE SCALE GENOMIC DNA]</scope>
    <source>
        <strain evidence="11">GH52</strain>
    </source>
</reference>
<dbReference type="SUPFAM" id="SSF58104">
    <property type="entry name" value="Methyl-accepting chemotaxis protein (MCP) signaling domain"/>
    <property type="match status" value="1"/>
</dbReference>
<feature type="transmembrane region" description="Helical" evidence="8">
    <location>
        <begin position="238"/>
        <end position="258"/>
    </location>
</feature>
<dbReference type="PANTHER" id="PTHR33406">
    <property type="entry name" value="MEMBRANE PROTEIN MJ1562-RELATED"/>
    <property type="match status" value="1"/>
</dbReference>
<keyword evidence="5 8" id="KW-1133">Transmembrane helix</keyword>
<dbReference type="InterPro" id="IPR050545">
    <property type="entry name" value="Mycobact_MmpL"/>
</dbReference>
<comment type="similarity">
    <text evidence="2">Belongs to the resistance-nodulation-cell division (RND) (TC 2.A.6) family. MmpL subfamily.</text>
</comment>
<feature type="domain" description="SSD" evidence="9">
    <location>
        <begin position="903"/>
        <end position="1030"/>
    </location>
</feature>
<keyword evidence="3" id="KW-1003">Cell membrane</keyword>
<evidence type="ECO:0000313" key="11">
    <source>
        <dbReference type="Proteomes" id="UP001597362"/>
    </source>
</evidence>
<feature type="transmembrane region" description="Helical" evidence="8">
    <location>
        <begin position="6"/>
        <end position="26"/>
    </location>
</feature>
<keyword evidence="4 8" id="KW-0812">Transmembrane</keyword>
<feature type="transmembrane region" description="Helical" evidence="8">
    <location>
        <begin position="975"/>
        <end position="995"/>
    </location>
</feature>
<sequence>MKTILKFKWVIMALWIVAAIGLMFTAPSMQDLVRTKGQIDVPAGYSSKVATELAKEINAGEGEGSAAGLDTVLVFHKDGGLDQAQIDEVKHTVNQLKEDRESLGITSVTSHYDTAELKDQLVSKDGSSILVMLQVQPGDMELSQVRDNIYTALADTTVDHYMTGDWVIAEDLIQSSEDGLKKTELITIVFILVILFIVFRSALAPFVPLLTVGISYLVSQSIVSFLVEYADFPLSNFTQIFMVAIMFGIGTDYCILLISRYKEELSHGHNRIDAIVNTYRTAGKTVFYAGLAVLIGFTAIGFSTFVLYRSAVAVAVGVAVLLIALYTIVPFFLAVLGKGLFWPAKGSVEHKQSKLWGRVGSFSLKRPVWTLLILAVIIVPPLLAHKGDVSYNSLDEIGEKYSSVKGFNLIADRFGPGETLPASVVLKTDKPMDNSEGLALIEKVTRELSGVDGVKFVRSATRPVGEEMDEFLVADQVTVLDDGLVQSGDGLLQIEGGLSEASNALAENAPQLQDAAKGAEQLISGTNELKTGVSQLSAGLKEIQRGMTEGSTGAKQLHQGLSEARKSAEQLSEAAQQLEASYNELGGGLSQLTDGYQQIASEQMKVAEGLSGAVLQVEALQQTFPELTGDEQYMTALETVKQLQQGASTIGTQLTEMSTQLGIVQAGVTKANEGYSQATAGQSQLAQGLGALVQGIAELEQGLVQAAAGQGKIVAELPNISGGLEQLADGQQQLQAGFASLDGQLGTLTSGLDESVSGLKQIQGGLVTAGDYLQSLSQTADKQMAGWYIPADVTENEQFQMALDMYMSADRKTVKFDVVFESSPYEQQAMEQVEPLQAAANRAIMSTDYANAELAVGGVTSMNHDLKTLSDADYSRTVTFMLIGIAIILIILFRSIVIPLYVILSLIVTYFTSLALTELVFVKVAGLTGLSWPVPFFGFVILIALGVDYSIFLMDRFREYRHLDPKEAILEAMKNMGSVIMSAAVILGGTFAAMLPSGVMSLLQIGTMVLFGLLLYAIIMLPLFIPIMVRMFGVANWWPFMGKESSNDHQKDNQLHM</sequence>